<dbReference type="PANTHER" id="PTHR10134">
    <property type="entry name" value="CYTOCHROME B-C1 COMPLEX SUBUNIT RIESKE, MITOCHONDRIAL"/>
    <property type="match status" value="1"/>
</dbReference>
<dbReference type="InterPro" id="IPR006311">
    <property type="entry name" value="TAT_signal"/>
</dbReference>
<keyword evidence="4" id="KW-0479">Metal-binding</keyword>
<dbReference type="SUPFAM" id="SSF50022">
    <property type="entry name" value="ISP domain"/>
    <property type="match status" value="1"/>
</dbReference>
<name>A0A6G9YCM1_9NOCA</name>
<dbReference type="KEGG" id="nah:F5544_15480"/>
<sequence>MTVDPTMNRRTAVVAGAGAVAAAAALTACTTYGKNDTPATAPATSPVAQPGDNALAKTADVPVGGGIIKGDTVITQPTAGKFVGLSTTCTHMGCKVNAVTDGTINCPCHGSRYHLDGSVANGPAPKPLAAKPVRVQGDSIVAG</sequence>
<feature type="domain" description="Rieske" evidence="10">
    <location>
        <begin position="53"/>
        <end position="142"/>
    </location>
</feature>
<proteinExistence type="predicted"/>
<protein>
    <recommendedName>
        <fullName evidence="2">Cytochrome bc1 complex Rieske iron-sulfur subunit</fullName>
    </recommendedName>
    <alternativeName>
        <fullName evidence="8">Cytochrome bc1 reductase complex subunit QcrA</fullName>
    </alternativeName>
</protein>
<dbReference type="GO" id="GO:0051537">
    <property type="term" value="F:2 iron, 2 sulfur cluster binding"/>
    <property type="evidence" value="ECO:0007669"/>
    <property type="project" value="UniProtKB-KW"/>
</dbReference>
<evidence type="ECO:0000256" key="1">
    <source>
        <dbReference type="ARBA" id="ARBA00002494"/>
    </source>
</evidence>
<dbReference type="Gene3D" id="2.102.10.10">
    <property type="entry name" value="Rieske [2Fe-2S] iron-sulphur domain"/>
    <property type="match status" value="1"/>
</dbReference>
<dbReference type="GO" id="GO:0004497">
    <property type="term" value="F:monooxygenase activity"/>
    <property type="evidence" value="ECO:0007669"/>
    <property type="project" value="UniProtKB-ARBA"/>
</dbReference>
<evidence type="ECO:0000313" key="12">
    <source>
        <dbReference type="Proteomes" id="UP000503540"/>
    </source>
</evidence>
<organism evidence="11 12">
    <name type="scientific">Nocardia arthritidis</name>
    <dbReference type="NCBI Taxonomy" id="228602"/>
    <lineage>
        <taxon>Bacteria</taxon>
        <taxon>Bacillati</taxon>
        <taxon>Actinomycetota</taxon>
        <taxon>Actinomycetes</taxon>
        <taxon>Mycobacteriales</taxon>
        <taxon>Nocardiaceae</taxon>
        <taxon>Nocardia</taxon>
    </lineage>
</organism>
<dbReference type="PROSITE" id="PS51318">
    <property type="entry name" value="TAT"/>
    <property type="match status" value="1"/>
</dbReference>
<evidence type="ECO:0000256" key="8">
    <source>
        <dbReference type="ARBA" id="ARBA00029586"/>
    </source>
</evidence>
<evidence type="ECO:0000256" key="3">
    <source>
        <dbReference type="ARBA" id="ARBA00022714"/>
    </source>
</evidence>
<dbReference type="PRINTS" id="PR00162">
    <property type="entry name" value="RIESKE"/>
</dbReference>
<dbReference type="PROSITE" id="PS51296">
    <property type="entry name" value="RIESKE"/>
    <property type="match status" value="1"/>
</dbReference>
<evidence type="ECO:0000313" key="11">
    <source>
        <dbReference type="EMBL" id="QIS10979.1"/>
    </source>
</evidence>
<reference evidence="11 12" key="1">
    <citation type="journal article" date="2019" name="ACS Chem. Biol.">
        <title>Identification and Mobilization of a Cryptic Antibiotic Biosynthesis Gene Locus from a Human-Pathogenic Nocardia Isolate.</title>
        <authorList>
            <person name="Herisse M."/>
            <person name="Ishida K."/>
            <person name="Porter J.L."/>
            <person name="Howden B."/>
            <person name="Hertweck C."/>
            <person name="Stinear T.P."/>
            <person name="Pidot S.J."/>
        </authorList>
    </citation>
    <scope>NUCLEOTIDE SEQUENCE [LARGE SCALE GENOMIC DNA]</scope>
    <source>
        <strain evidence="11 12">AUSMDU00012717</strain>
    </source>
</reference>
<gene>
    <name evidence="11" type="ORF">F5544_15480</name>
</gene>
<comment type="function">
    <text evidence="1">Iron-sulfur subunit of the cytochrome bc1 complex, an essential component of the respiratory electron transport chain required for ATP synthesis. The bc1 complex catalyzes the oxidation of menaquinol and the reduction of cytochrome c in the respiratory chain. The bc1 complex operates through a Q-cycle mechanism that couples electron transfer to generation of the proton gradient that drives ATP synthesis.</text>
</comment>
<evidence type="ECO:0000256" key="9">
    <source>
        <dbReference type="ARBA" id="ARBA00034078"/>
    </source>
</evidence>
<keyword evidence="5" id="KW-0408">Iron</keyword>
<evidence type="ECO:0000256" key="2">
    <source>
        <dbReference type="ARBA" id="ARBA00015816"/>
    </source>
</evidence>
<evidence type="ECO:0000256" key="4">
    <source>
        <dbReference type="ARBA" id="ARBA00022723"/>
    </source>
</evidence>
<dbReference type="CDD" id="cd03467">
    <property type="entry name" value="Rieske"/>
    <property type="match status" value="1"/>
</dbReference>
<dbReference type="GO" id="GO:0046872">
    <property type="term" value="F:metal ion binding"/>
    <property type="evidence" value="ECO:0007669"/>
    <property type="project" value="UniProtKB-KW"/>
</dbReference>
<keyword evidence="6" id="KW-0411">Iron-sulfur</keyword>
<dbReference type="InterPro" id="IPR014349">
    <property type="entry name" value="Rieske_Fe-S_prot"/>
</dbReference>
<dbReference type="AlphaFoldDB" id="A0A6G9YCM1"/>
<evidence type="ECO:0000256" key="5">
    <source>
        <dbReference type="ARBA" id="ARBA00023004"/>
    </source>
</evidence>
<accession>A0A6G9YCM1</accession>
<evidence type="ECO:0000259" key="10">
    <source>
        <dbReference type="PROSITE" id="PS51296"/>
    </source>
</evidence>
<keyword evidence="3" id="KW-0001">2Fe-2S</keyword>
<dbReference type="RefSeq" id="WP_167473871.1">
    <property type="nucleotide sequence ID" value="NZ_CP046172.1"/>
</dbReference>
<dbReference type="InterPro" id="IPR005805">
    <property type="entry name" value="Rieske_Fe-S_prot_C"/>
</dbReference>
<evidence type="ECO:0000256" key="6">
    <source>
        <dbReference type="ARBA" id="ARBA00023014"/>
    </source>
</evidence>
<dbReference type="GO" id="GO:0016705">
    <property type="term" value="F:oxidoreductase activity, acting on paired donors, with incorporation or reduction of molecular oxygen"/>
    <property type="evidence" value="ECO:0007669"/>
    <property type="project" value="UniProtKB-ARBA"/>
</dbReference>
<dbReference type="Pfam" id="PF00355">
    <property type="entry name" value="Rieske"/>
    <property type="match status" value="1"/>
</dbReference>
<dbReference type="EMBL" id="CP046172">
    <property type="protein sequence ID" value="QIS10979.1"/>
    <property type="molecule type" value="Genomic_DNA"/>
</dbReference>
<dbReference type="InterPro" id="IPR036922">
    <property type="entry name" value="Rieske_2Fe-2S_sf"/>
</dbReference>
<dbReference type="Proteomes" id="UP000503540">
    <property type="component" value="Chromosome"/>
</dbReference>
<evidence type="ECO:0000256" key="7">
    <source>
        <dbReference type="ARBA" id="ARBA00023157"/>
    </source>
</evidence>
<comment type="cofactor">
    <cofactor evidence="9">
        <name>[2Fe-2S] cluster</name>
        <dbReference type="ChEBI" id="CHEBI:190135"/>
    </cofactor>
</comment>
<dbReference type="GO" id="GO:0016020">
    <property type="term" value="C:membrane"/>
    <property type="evidence" value="ECO:0007669"/>
    <property type="project" value="InterPro"/>
</dbReference>
<keyword evidence="12" id="KW-1185">Reference proteome</keyword>
<keyword evidence="7" id="KW-1015">Disulfide bond</keyword>
<dbReference type="InterPro" id="IPR017941">
    <property type="entry name" value="Rieske_2Fe-2S"/>
</dbReference>